<dbReference type="EMBL" id="JACVVK020000034">
    <property type="protein sequence ID" value="KAK7500913.1"/>
    <property type="molecule type" value="Genomic_DNA"/>
</dbReference>
<sequence length="128" mass="14501">MKGPHLYKRLGCDPFNLPPGEPHDAHRLSLLILSVRNIRAGLRARADADWALTALHAPVIMGLPDAEQTLAHVASKVNTQRSKHTDTRLPFVLRAAKAASLHHTHCACQVMRSNYCYRRYHHLCPRYH</sequence>
<organism evidence="1 2">
    <name type="scientific">Batillaria attramentaria</name>
    <dbReference type="NCBI Taxonomy" id="370345"/>
    <lineage>
        <taxon>Eukaryota</taxon>
        <taxon>Metazoa</taxon>
        <taxon>Spiralia</taxon>
        <taxon>Lophotrochozoa</taxon>
        <taxon>Mollusca</taxon>
        <taxon>Gastropoda</taxon>
        <taxon>Caenogastropoda</taxon>
        <taxon>Sorbeoconcha</taxon>
        <taxon>Cerithioidea</taxon>
        <taxon>Batillariidae</taxon>
        <taxon>Batillaria</taxon>
    </lineage>
</organism>
<proteinExistence type="predicted"/>
<accession>A0ABD0LPH7</accession>
<name>A0ABD0LPH7_9CAEN</name>
<keyword evidence="2" id="KW-1185">Reference proteome</keyword>
<protein>
    <submittedName>
        <fullName evidence="1">Uncharacterized protein</fullName>
    </submittedName>
</protein>
<evidence type="ECO:0000313" key="1">
    <source>
        <dbReference type="EMBL" id="KAK7500913.1"/>
    </source>
</evidence>
<dbReference type="AlphaFoldDB" id="A0ABD0LPH7"/>
<dbReference type="Proteomes" id="UP001519460">
    <property type="component" value="Unassembled WGS sequence"/>
</dbReference>
<gene>
    <name evidence="1" type="ORF">BaRGS_00007793</name>
</gene>
<reference evidence="1 2" key="1">
    <citation type="journal article" date="2023" name="Sci. Data">
        <title>Genome assembly of the Korean intertidal mud-creeper Batillaria attramentaria.</title>
        <authorList>
            <person name="Patra A.K."/>
            <person name="Ho P.T."/>
            <person name="Jun S."/>
            <person name="Lee S.J."/>
            <person name="Kim Y."/>
            <person name="Won Y.J."/>
        </authorList>
    </citation>
    <scope>NUCLEOTIDE SEQUENCE [LARGE SCALE GENOMIC DNA]</scope>
    <source>
        <strain evidence="1">Wonlab-2016</strain>
    </source>
</reference>
<evidence type="ECO:0000313" key="2">
    <source>
        <dbReference type="Proteomes" id="UP001519460"/>
    </source>
</evidence>
<comment type="caution">
    <text evidence="1">The sequence shown here is derived from an EMBL/GenBank/DDBJ whole genome shotgun (WGS) entry which is preliminary data.</text>
</comment>